<dbReference type="Proteomes" id="UP000613580">
    <property type="component" value="Unassembled WGS sequence"/>
</dbReference>
<proteinExistence type="predicted"/>
<dbReference type="AlphaFoldDB" id="A0A8H6TIX5"/>
<organism evidence="1 2">
    <name type="scientific">Mycena chlorophos</name>
    <name type="common">Agaric fungus</name>
    <name type="synonym">Agaricus chlorophos</name>
    <dbReference type="NCBI Taxonomy" id="658473"/>
    <lineage>
        <taxon>Eukaryota</taxon>
        <taxon>Fungi</taxon>
        <taxon>Dikarya</taxon>
        <taxon>Basidiomycota</taxon>
        <taxon>Agaricomycotina</taxon>
        <taxon>Agaricomycetes</taxon>
        <taxon>Agaricomycetidae</taxon>
        <taxon>Agaricales</taxon>
        <taxon>Marasmiineae</taxon>
        <taxon>Mycenaceae</taxon>
        <taxon>Mycena</taxon>
    </lineage>
</organism>
<comment type="caution">
    <text evidence="1">The sequence shown here is derived from an EMBL/GenBank/DDBJ whole genome shotgun (WGS) entry which is preliminary data.</text>
</comment>
<gene>
    <name evidence="1" type="ORF">HMN09_00302200</name>
</gene>
<name>A0A8H6TIX5_MYCCL</name>
<accession>A0A8H6TIX5</accession>
<keyword evidence="2" id="KW-1185">Reference proteome</keyword>
<protein>
    <submittedName>
        <fullName evidence="1">RBR-type E3 ubiquitin transferase</fullName>
    </submittedName>
</protein>
<sequence length="119" mass="13698">MVRSHTSRPFYRPSRLRPHAPRLWVSRLHAMLTELCTRGTFCTGSNSQSVYDLKRLWLMKTALEALDQCRVTLKGYLAKGNKRQFSEDNQEPSELIESALDPKTIPVLHQKVANKMVSQ</sequence>
<keyword evidence="1" id="KW-0808">Transferase</keyword>
<dbReference type="GO" id="GO:0016740">
    <property type="term" value="F:transferase activity"/>
    <property type="evidence" value="ECO:0007669"/>
    <property type="project" value="UniProtKB-KW"/>
</dbReference>
<evidence type="ECO:0000313" key="2">
    <source>
        <dbReference type="Proteomes" id="UP000613580"/>
    </source>
</evidence>
<reference evidence="1" key="1">
    <citation type="submission" date="2020-05" db="EMBL/GenBank/DDBJ databases">
        <title>Mycena genomes resolve the evolution of fungal bioluminescence.</title>
        <authorList>
            <person name="Tsai I.J."/>
        </authorList>
    </citation>
    <scope>NUCLEOTIDE SEQUENCE</scope>
    <source>
        <strain evidence="1">110903Hualien_Pintung</strain>
    </source>
</reference>
<evidence type="ECO:0000313" key="1">
    <source>
        <dbReference type="EMBL" id="KAF7319618.1"/>
    </source>
</evidence>
<dbReference type="EMBL" id="JACAZE010000003">
    <property type="protein sequence ID" value="KAF7319618.1"/>
    <property type="molecule type" value="Genomic_DNA"/>
</dbReference>